<accession>A0AAD4R339</accession>
<comment type="caution">
    <text evidence="1">The sequence shown here is derived from an EMBL/GenBank/DDBJ whole genome shotgun (WGS) entry which is preliminary data.</text>
</comment>
<dbReference type="AlphaFoldDB" id="A0AAD4R339"/>
<proteinExistence type="predicted"/>
<evidence type="ECO:0000313" key="2">
    <source>
        <dbReference type="Proteomes" id="UP001201812"/>
    </source>
</evidence>
<gene>
    <name evidence="1" type="ORF">DdX_13107</name>
</gene>
<sequence>MTTHCFPAPQKSYLNWRTFRDTVYYSRCQRNIVSSVLAKDAEWVKILSAHSLQGENRQNRFSFISYLTRFLNFAGLLYFLADSRFSGLMAFASDASGDILEQNSQHILEAKFET</sequence>
<protein>
    <submittedName>
        <fullName evidence="1">Uncharacterized protein</fullName>
    </submittedName>
</protein>
<keyword evidence="2" id="KW-1185">Reference proteome</keyword>
<name>A0AAD4R339_9BILA</name>
<evidence type="ECO:0000313" key="1">
    <source>
        <dbReference type="EMBL" id="KAI1706266.1"/>
    </source>
</evidence>
<dbReference type="EMBL" id="JAKKPZ010000049">
    <property type="protein sequence ID" value="KAI1706266.1"/>
    <property type="molecule type" value="Genomic_DNA"/>
</dbReference>
<reference evidence="1" key="1">
    <citation type="submission" date="2022-01" db="EMBL/GenBank/DDBJ databases">
        <title>Genome Sequence Resource for Two Populations of Ditylenchus destructor, the Migratory Endoparasitic Phytonematode.</title>
        <authorList>
            <person name="Zhang H."/>
            <person name="Lin R."/>
            <person name="Xie B."/>
        </authorList>
    </citation>
    <scope>NUCLEOTIDE SEQUENCE</scope>
    <source>
        <strain evidence="1">BazhouSP</strain>
    </source>
</reference>
<dbReference type="Proteomes" id="UP001201812">
    <property type="component" value="Unassembled WGS sequence"/>
</dbReference>
<organism evidence="1 2">
    <name type="scientific">Ditylenchus destructor</name>
    <dbReference type="NCBI Taxonomy" id="166010"/>
    <lineage>
        <taxon>Eukaryota</taxon>
        <taxon>Metazoa</taxon>
        <taxon>Ecdysozoa</taxon>
        <taxon>Nematoda</taxon>
        <taxon>Chromadorea</taxon>
        <taxon>Rhabditida</taxon>
        <taxon>Tylenchina</taxon>
        <taxon>Tylenchomorpha</taxon>
        <taxon>Sphaerularioidea</taxon>
        <taxon>Anguinidae</taxon>
        <taxon>Anguininae</taxon>
        <taxon>Ditylenchus</taxon>
    </lineage>
</organism>